<evidence type="ECO:0000313" key="2">
    <source>
        <dbReference type="Proteomes" id="UP001144978"/>
    </source>
</evidence>
<organism evidence="1 2">
    <name type="scientific">Trametes sanguinea</name>
    <dbReference type="NCBI Taxonomy" id="158606"/>
    <lineage>
        <taxon>Eukaryota</taxon>
        <taxon>Fungi</taxon>
        <taxon>Dikarya</taxon>
        <taxon>Basidiomycota</taxon>
        <taxon>Agaricomycotina</taxon>
        <taxon>Agaricomycetes</taxon>
        <taxon>Polyporales</taxon>
        <taxon>Polyporaceae</taxon>
        <taxon>Trametes</taxon>
    </lineage>
</organism>
<proteinExistence type="predicted"/>
<protein>
    <submittedName>
        <fullName evidence="1">Uncharacterized protein</fullName>
    </submittedName>
</protein>
<reference evidence="1" key="1">
    <citation type="submission" date="2022-08" db="EMBL/GenBank/DDBJ databases">
        <title>Genome Sequence of Pycnoporus sanguineus.</title>
        <authorList>
            <person name="Buettner E."/>
        </authorList>
    </citation>
    <scope>NUCLEOTIDE SEQUENCE</scope>
    <source>
        <strain evidence="1">CG-C14</strain>
    </source>
</reference>
<dbReference type="EMBL" id="JANSHE010000075">
    <property type="protein sequence ID" value="KAJ3017502.1"/>
    <property type="molecule type" value="Genomic_DNA"/>
</dbReference>
<comment type="caution">
    <text evidence="1">The sequence shown here is derived from an EMBL/GenBank/DDBJ whole genome shotgun (WGS) entry which is preliminary data.</text>
</comment>
<dbReference type="Proteomes" id="UP001144978">
    <property type="component" value="Unassembled WGS sequence"/>
</dbReference>
<accession>A0ACC1Q8T8</accession>
<name>A0ACC1Q8T8_9APHY</name>
<gene>
    <name evidence="1" type="ORF">NUW54_g569</name>
</gene>
<keyword evidence="2" id="KW-1185">Reference proteome</keyword>
<evidence type="ECO:0000313" key="1">
    <source>
        <dbReference type="EMBL" id="KAJ3017502.1"/>
    </source>
</evidence>
<sequence length="372" mass="40835">MDPVGMVKHYDDPVALSAAQAMRPQKYLVYLDYANLPNPSNPWFRYIVNPIGTTLRPEDSGRGITSDMVIPIYPNTFHPSGNRPPVRTYPPFPFSNCFHWIKSGVTVRVRRKATKYNDTNAYKITFQQRMQIDRTFLPDKMRINEFLRAKQEEAETSGGHSDRVSSISGGPPGEADQPDSDVESRIDDDLDSLPEGREISILRRWDRVAGPRGVVGVKRGVSSGAGPSGQDLCTDLLASGRTVVHSVTGAAHEDMLDGRLKVRGRVAEYLDPSQGRVLFEDGTQETGIDCAVLATGYQGQLPVPARRPHPPRRPAARPAAPSEALQLDVPRLPARAPHLPAGRRKHAARVDLRSTAVARGFVPGESGTVPLE</sequence>